<evidence type="ECO:0000256" key="3">
    <source>
        <dbReference type="ARBA" id="ARBA00023204"/>
    </source>
</evidence>
<dbReference type="Proteomes" id="UP000516421">
    <property type="component" value="Chromosome"/>
</dbReference>
<dbReference type="GO" id="GO:0008263">
    <property type="term" value="F:pyrimidine-specific mismatch base pair DNA N-glycosylase activity"/>
    <property type="evidence" value="ECO:0007669"/>
    <property type="project" value="TreeGrafter"/>
</dbReference>
<dbReference type="GO" id="GO:0006285">
    <property type="term" value="P:base-excision repair, AP site formation"/>
    <property type="evidence" value="ECO:0007669"/>
    <property type="project" value="InterPro"/>
</dbReference>
<gene>
    <name evidence="6" type="ORF">IDM48_06895</name>
</gene>
<dbReference type="PANTHER" id="PTHR12159">
    <property type="entry name" value="G/T AND G/U MISMATCH-SPECIFIC DNA GLYCOSYLASE"/>
    <property type="match status" value="1"/>
</dbReference>
<protein>
    <submittedName>
        <fullName evidence="6">Mismatch-specific DNA-glycosylase</fullName>
    </submittedName>
</protein>
<dbReference type="RefSeq" id="WP_190616657.1">
    <property type="nucleotide sequence ID" value="NZ_CP061538.1"/>
</dbReference>
<dbReference type="SUPFAM" id="SSF52141">
    <property type="entry name" value="Uracil-DNA glycosylase-like"/>
    <property type="match status" value="1"/>
</dbReference>
<dbReference type="InterPro" id="IPR015637">
    <property type="entry name" value="MUG/TDG"/>
</dbReference>
<dbReference type="Gene3D" id="3.40.470.10">
    <property type="entry name" value="Uracil-DNA glycosylase-like domain"/>
    <property type="match status" value="1"/>
</dbReference>
<evidence type="ECO:0000256" key="4">
    <source>
        <dbReference type="SAM" id="MobiDB-lite"/>
    </source>
</evidence>
<evidence type="ECO:0000313" key="6">
    <source>
        <dbReference type="EMBL" id="QNV39146.1"/>
    </source>
</evidence>
<accession>A0A7H2BHK0</accession>
<feature type="compositionally biased region" description="Basic and acidic residues" evidence="4">
    <location>
        <begin position="15"/>
        <end position="33"/>
    </location>
</feature>
<name>A0A7H2BHK0_9MICC</name>
<evidence type="ECO:0000313" key="7">
    <source>
        <dbReference type="Proteomes" id="UP000516421"/>
    </source>
</evidence>
<keyword evidence="2" id="KW-0378">Hydrolase</keyword>
<organism evidence="6 7">
    <name type="scientific">Rothia amarae</name>
    <dbReference type="NCBI Taxonomy" id="169480"/>
    <lineage>
        <taxon>Bacteria</taxon>
        <taxon>Bacillati</taxon>
        <taxon>Actinomycetota</taxon>
        <taxon>Actinomycetes</taxon>
        <taxon>Micrococcales</taxon>
        <taxon>Micrococcaceae</taxon>
        <taxon>Rothia</taxon>
    </lineage>
</organism>
<keyword evidence="3" id="KW-0234">DNA repair</keyword>
<dbReference type="InterPro" id="IPR005122">
    <property type="entry name" value="Uracil-DNA_glycosylase-like"/>
</dbReference>
<dbReference type="GO" id="GO:0004844">
    <property type="term" value="F:uracil DNA N-glycosylase activity"/>
    <property type="evidence" value="ECO:0007669"/>
    <property type="project" value="TreeGrafter"/>
</dbReference>
<feature type="domain" description="Uracil-DNA glycosylase-like" evidence="5">
    <location>
        <begin position="32"/>
        <end position="195"/>
    </location>
</feature>
<dbReference type="SMART" id="SM00986">
    <property type="entry name" value="UDG"/>
    <property type="match status" value="1"/>
</dbReference>
<dbReference type="SMART" id="SM00987">
    <property type="entry name" value="UreE_C"/>
    <property type="match status" value="1"/>
</dbReference>
<dbReference type="CDD" id="cd10028">
    <property type="entry name" value="UDG-F2_TDG_MUG"/>
    <property type="match status" value="1"/>
</dbReference>
<feature type="region of interest" description="Disordered" evidence="4">
    <location>
        <begin position="1"/>
        <end position="33"/>
    </location>
</feature>
<evidence type="ECO:0000256" key="1">
    <source>
        <dbReference type="ARBA" id="ARBA00022763"/>
    </source>
</evidence>
<reference evidence="6 7" key="1">
    <citation type="submission" date="2020-09" db="EMBL/GenBank/DDBJ databases">
        <title>Investigation of environmental microbe.</title>
        <authorList>
            <person name="Ou Y."/>
            <person name="Kang Q."/>
        </authorList>
    </citation>
    <scope>NUCLEOTIDE SEQUENCE [LARGE SCALE GENOMIC DNA]</scope>
    <source>
        <strain evidence="6 7">KJZ-9</strain>
    </source>
</reference>
<evidence type="ECO:0000259" key="5">
    <source>
        <dbReference type="SMART" id="SM00986"/>
    </source>
</evidence>
<evidence type="ECO:0000256" key="2">
    <source>
        <dbReference type="ARBA" id="ARBA00022801"/>
    </source>
</evidence>
<dbReference type="KEGG" id="rama:IDM48_06895"/>
<dbReference type="AlphaFoldDB" id="A0A7H2BHK0"/>
<sequence length="207" mass="23118">MSKLHPSPLQGRRPHKEELHHFENGEITDRLPTEENPYPVKLLMVGINPGLWTAAVNAPFAHPGNRFWPSLDVAGILSPKVDASTGLSDEDEQRLIDAGIAITNLVPRATARADQLTAEELKESRQRIIRLAEELKPRAVAIIGITAYRTAFSNNKAKLGHQDTSEMDDWPQDIELWVTPQPSGLNAHETIQTLGEKWKTIWDSVNN</sequence>
<dbReference type="Pfam" id="PF03167">
    <property type="entry name" value="UDG"/>
    <property type="match status" value="1"/>
</dbReference>
<keyword evidence="1" id="KW-0227">DNA damage</keyword>
<dbReference type="EMBL" id="CP061538">
    <property type="protein sequence ID" value="QNV39146.1"/>
    <property type="molecule type" value="Genomic_DNA"/>
</dbReference>
<proteinExistence type="predicted"/>
<dbReference type="PANTHER" id="PTHR12159:SF9">
    <property type="entry name" value="G_T MISMATCH-SPECIFIC THYMINE DNA GLYCOSYLASE"/>
    <property type="match status" value="1"/>
</dbReference>
<dbReference type="InterPro" id="IPR036895">
    <property type="entry name" value="Uracil-DNA_glycosylase-like_sf"/>
</dbReference>
<keyword evidence="7" id="KW-1185">Reference proteome</keyword>